<dbReference type="EMBL" id="JACXVP010000010">
    <property type="protein sequence ID" value="KAG5582503.1"/>
    <property type="molecule type" value="Genomic_DNA"/>
</dbReference>
<evidence type="ECO:0000313" key="1">
    <source>
        <dbReference type="EMBL" id="KAG5582503.1"/>
    </source>
</evidence>
<keyword evidence="2" id="KW-1185">Reference proteome</keyword>
<dbReference type="AlphaFoldDB" id="A0A9J5X428"/>
<sequence>MRRWFNGERELTQLGSTWFPWLQILTNRQSHSSSSIVTERTNMALPALTFHFFAASTSIGGVVSDPPMISHNSWPRKLLLKSQRFLANTSSSASLLGLYSLQSEKYFPVTPFKLGWRAT</sequence>
<dbReference type="OrthoDB" id="2353542at2759"/>
<gene>
    <name evidence="1" type="ORF">H5410_053130</name>
</gene>
<name>A0A9J5X428_SOLCO</name>
<reference evidence="1 2" key="1">
    <citation type="submission" date="2020-09" db="EMBL/GenBank/DDBJ databases">
        <title>De no assembly of potato wild relative species, Solanum commersonii.</title>
        <authorList>
            <person name="Cho K."/>
        </authorList>
    </citation>
    <scope>NUCLEOTIDE SEQUENCE [LARGE SCALE GENOMIC DNA]</scope>
    <source>
        <strain evidence="1">LZ3.2</strain>
        <tissue evidence="1">Leaf</tissue>
    </source>
</reference>
<evidence type="ECO:0000313" key="2">
    <source>
        <dbReference type="Proteomes" id="UP000824120"/>
    </source>
</evidence>
<comment type="caution">
    <text evidence="1">The sequence shown here is derived from an EMBL/GenBank/DDBJ whole genome shotgun (WGS) entry which is preliminary data.</text>
</comment>
<proteinExistence type="predicted"/>
<dbReference type="Proteomes" id="UP000824120">
    <property type="component" value="Chromosome 10"/>
</dbReference>
<protein>
    <submittedName>
        <fullName evidence="1">Uncharacterized protein</fullName>
    </submittedName>
</protein>
<organism evidence="1 2">
    <name type="scientific">Solanum commersonii</name>
    <name type="common">Commerson's wild potato</name>
    <name type="synonym">Commerson's nightshade</name>
    <dbReference type="NCBI Taxonomy" id="4109"/>
    <lineage>
        <taxon>Eukaryota</taxon>
        <taxon>Viridiplantae</taxon>
        <taxon>Streptophyta</taxon>
        <taxon>Embryophyta</taxon>
        <taxon>Tracheophyta</taxon>
        <taxon>Spermatophyta</taxon>
        <taxon>Magnoliopsida</taxon>
        <taxon>eudicotyledons</taxon>
        <taxon>Gunneridae</taxon>
        <taxon>Pentapetalae</taxon>
        <taxon>asterids</taxon>
        <taxon>lamiids</taxon>
        <taxon>Solanales</taxon>
        <taxon>Solanaceae</taxon>
        <taxon>Solanoideae</taxon>
        <taxon>Solaneae</taxon>
        <taxon>Solanum</taxon>
    </lineage>
</organism>
<accession>A0A9J5X428</accession>